<evidence type="ECO:0000313" key="4">
    <source>
        <dbReference type="EMBL" id="MBK8891314.1"/>
    </source>
</evidence>
<accession>A0A9D7LRW3</accession>
<name>A0A9D7LRW3_9RHOO</name>
<evidence type="ECO:0000259" key="3">
    <source>
        <dbReference type="Pfam" id="PF08541"/>
    </source>
</evidence>
<gene>
    <name evidence="4" type="ORF">IPN75_13625</name>
</gene>
<evidence type="ECO:0000313" key="5">
    <source>
        <dbReference type="Proteomes" id="UP000808146"/>
    </source>
</evidence>
<dbReference type="CDD" id="cd00827">
    <property type="entry name" value="init_cond_enzymes"/>
    <property type="match status" value="1"/>
</dbReference>
<dbReference type="EMBL" id="JADKBR010000017">
    <property type="protein sequence ID" value="MBK8891314.1"/>
    <property type="molecule type" value="Genomic_DNA"/>
</dbReference>
<dbReference type="Pfam" id="PF08541">
    <property type="entry name" value="ACP_syn_III_C"/>
    <property type="match status" value="1"/>
</dbReference>
<dbReference type="PANTHER" id="PTHR34069">
    <property type="entry name" value="3-OXOACYL-[ACYL-CARRIER-PROTEIN] SYNTHASE 3"/>
    <property type="match status" value="1"/>
</dbReference>
<dbReference type="Gene3D" id="3.40.47.10">
    <property type="match status" value="2"/>
</dbReference>
<keyword evidence="1" id="KW-0808">Transferase</keyword>
<dbReference type="GO" id="GO:0044550">
    <property type="term" value="P:secondary metabolite biosynthetic process"/>
    <property type="evidence" value="ECO:0007669"/>
    <property type="project" value="TreeGrafter"/>
</dbReference>
<evidence type="ECO:0000256" key="2">
    <source>
        <dbReference type="ARBA" id="ARBA00023315"/>
    </source>
</evidence>
<dbReference type="InterPro" id="IPR013747">
    <property type="entry name" value="ACP_syn_III_C"/>
</dbReference>
<dbReference type="InterPro" id="IPR016039">
    <property type="entry name" value="Thiolase-like"/>
</dbReference>
<evidence type="ECO:0000256" key="1">
    <source>
        <dbReference type="ARBA" id="ARBA00022679"/>
    </source>
</evidence>
<organism evidence="4 5">
    <name type="scientific">Candidatus Dechloromonas phosphorivorans</name>
    <dbReference type="NCBI Taxonomy" id="2899244"/>
    <lineage>
        <taxon>Bacteria</taxon>
        <taxon>Pseudomonadati</taxon>
        <taxon>Pseudomonadota</taxon>
        <taxon>Betaproteobacteria</taxon>
        <taxon>Rhodocyclales</taxon>
        <taxon>Azonexaceae</taxon>
        <taxon>Dechloromonas</taxon>
    </lineage>
</organism>
<reference evidence="4" key="1">
    <citation type="submission" date="2020-10" db="EMBL/GenBank/DDBJ databases">
        <title>Connecting structure to function with the recovery of over 1000 high-quality activated sludge metagenome-assembled genomes encoding full-length rRNA genes using long-read sequencing.</title>
        <authorList>
            <person name="Singleton C.M."/>
            <person name="Petriglieri F."/>
            <person name="Kristensen J.M."/>
            <person name="Kirkegaard R.H."/>
            <person name="Michaelsen T.Y."/>
            <person name="Andersen M.H."/>
            <person name="Karst S.M."/>
            <person name="Dueholm M.S."/>
            <person name="Nielsen P.H."/>
            <person name="Albertsen M."/>
        </authorList>
    </citation>
    <scope>NUCLEOTIDE SEQUENCE</scope>
    <source>
        <strain evidence="4">OdNE_18-Q3-R46-58_BAT3C.305</strain>
    </source>
</reference>
<proteinExistence type="predicted"/>
<dbReference type="NCBIfam" id="NF005293">
    <property type="entry name" value="PRK06816.1"/>
    <property type="match status" value="1"/>
</dbReference>
<dbReference type="GO" id="GO:0016746">
    <property type="term" value="F:acyltransferase activity"/>
    <property type="evidence" value="ECO:0007669"/>
    <property type="project" value="UniProtKB-KW"/>
</dbReference>
<dbReference type="Proteomes" id="UP000808146">
    <property type="component" value="Unassembled WGS sequence"/>
</dbReference>
<comment type="caution">
    <text evidence="4">The sequence shown here is derived from an EMBL/GenBank/DDBJ whole genome shotgun (WGS) entry which is preliminary data.</text>
</comment>
<dbReference type="AlphaFoldDB" id="A0A9D7LRW3"/>
<feature type="domain" description="Beta-ketoacyl-[acyl-carrier-protein] synthase III C-terminal" evidence="3">
    <location>
        <begin position="285"/>
        <end position="364"/>
    </location>
</feature>
<dbReference type="PANTHER" id="PTHR34069:SF2">
    <property type="entry name" value="BETA-KETOACYL-[ACYL-CARRIER-PROTEIN] SYNTHASE III"/>
    <property type="match status" value="1"/>
</dbReference>
<dbReference type="SUPFAM" id="SSF53901">
    <property type="entry name" value="Thiolase-like"/>
    <property type="match status" value="1"/>
</dbReference>
<keyword evidence="2" id="KW-0012">Acyltransferase</keyword>
<sequence>MTCSGKAYITGTSAFLPNAPVRNDEIESILGMIGGKPSRARRIVLRNNGIRERYYAIDPASGQVTHTNAQLTAAAIRGLGMTEHLDCLVTGTSLPDQMMPNHGVMVHGELGIPACEVVSTAGICVAGVAALKYACMAIVCGFAKNAVATGSEVVSPVLQARHFPAESEQRLAELEANPEIAFEQDFLRWMLSDGAGAFRLQDAPRRNGLSLRIDWIDILSQANSMEVCMVAGGEKQADGSLKGWQAFPPAEWASRSIFSIKQDVRLLNANVTDQTLGKSLQKAMATHGLAPGAVDWFLPHMSSEYFRMPMIDCMAATAFPLGQEKWFTNLHNKGNTGSASIFIMVDELLDSGRLKAGDRLLCFVPESGRFTGSLMHLTAVDHADE</sequence>
<protein>
    <submittedName>
        <fullName evidence="4">Beta-ketoacyl-ACP synthase III</fullName>
    </submittedName>
</protein>